<dbReference type="InterPro" id="IPR037038">
    <property type="entry name" value="HepT-like_sf"/>
</dbReference>
<evidence type="ECO:0000313" key="7">
    <source>
        <dbReference type="EMBL" id="BBO89298.1"/>
    </source>
</evidence>
<evidence type="ECO:0000256" key="3">
    <source>
        <dbReference type="ARBA" id="ARBA00022722"/>
    </source>
</evidence>
<dbReference type="GO" id="GO:0004540">
    <property type="term" value="F:RNA nuclease activity"/>
    <property type="evidence" value="ECO:0007669"/>
    <property type="project" value="InterPro"/>
</dbReference>
<dbReference type="Pfam" id="PF01934">
    <property type="entry name" value="HepT-like"/>
    <property type="match status" value="1"/>
</dbReference>
<evidence type="ECO:0000256" key="1">
    <source>
        <dbReference type="ARBA" id="ARBA00022553"/>
    </source>
</evidence>
<dbReference type="Gene3D" id="1.20.120.580">
    <property type="entry name" value="bsu32300-like"/>
    <property type="match status" value="1"/>
</dbReference>
<dbReference type="RefSeq" id="WP_155310517.1">
    <property type="nucleotide sequence ID" value="NZ_AP021879.1"/>
</dbReference>
<dbReference type="PANTHER" id="PTHR34139">
    <property type="entry name" value="UPF0331 PROTEIN MJ0127"/>
    <property type="match status" value="1"/>
</dbReference>
<evidence type="ECO:0000313" key="8">
    <source>
        <dbReference type="Proteomes" id="UP000422108"/>
    </source>
</evidence>
<keyword evidence="8" id="KW-1185">Reference proteome</keyword>
<dbReference type="GO" id="GO:0000166">
    <property type="term" value="F:nucleotide binding"/>
    <property type="evidence" value="ECO:0007669"/>
    <property type="project" value="UniProtKB-KW"/>
</dbReference>
<gene>
    <name evidence="7" type="ORF">DSCOOX_24780</name>
</gene>
<evidence type="ECO:0000256" key="4">
    <source>
        <dbReference type="ARBA" id="ARBA00022741"/>
    </source>
</evidence>
<dbReference type="GO" id="GO:0016787">
    <property type="term" value="F:hydrolase activity"/>
    <property type="evidence" value="ECO:0007669"/>
    <property type="project" value="UniProtKB-KW"/>
</dbReference>
<evidence type="ECO:0000256" key="5">
    <source>
        <dbReference type="ARBA" id="ARBA00022801"/>
    </source>
</evidence>
<evidence type="ECO:0000256" key="6">
    <source>
        <dbReference type="ARBA" id="ARBA00024207"/>
    </source>
</evidence>
<name>A0A5K8AA14_9BACT</name>
<evidence type="ECO:0008006" key="9">
    <source>
        <dbReference type="Google" id="ProtNLM"/>
    </source>
</evidence>
<keyword evidence="5" id="KW-0378">Hydrolase</keyword>
<dbReference type="InterPro" id="IPR051813">
    <property type="entry name" value="HepT_RNase_toxin"/>
</dbReference>
<reference evidence="7 8" key="1">
    <citation type="submission" date="2019-11" db="EMBL/GenBank/DDBJ databases">
        <title>Comparative genomics of hydrocarbon-degrading Desulfosarcina strains.</title>
        <authorList>
            <person name="Watanabe M."/>
            <person name="Kojima H."/>
            <person name="Fukui M."/>
        </authorList>
    </citation>
    <scope>NUCLEOTIDE SEQUENCE [LARGE SCALE GENOMIC DNA]</scope>
    <source>
        <strain evidence="8">oXyS1</strain>
    </source>
</reference>
<dbReference type="Proteomes" id="UP000422108">
    <property type="component" value="Chromosome"/>
</dbReference>
<keyword evidence="1" id="KW-0597">Phosphoprotein</keyword>
<dbReference type="GO" id="GO:0110001">
    <property type="term" value="C:toxin-antitoxin complex"/>
    <property type="evidence" value="ECO:0007669"/>
    <property type="project" value="InterPro"/>
</dbReference>
<accession>A0A5K8AA14</accession>
<comment type="similarity">
    <text evidence="6">Belongs to the HepT RNase toxin family.</text>
</comment>
<dbReference type="AlphaFoldDB" id="A0A5K8AA14"/>
<organism evidence="7 8">
    <name type="scientific">Desulfosarcina ovata subsp. ovata</name>
    <dbReference type="NCBI Taxonomy" id="2752305"/>
    <lineage>
        <taxon>Bacteria</taxon>
        <taxon>Pseudomonadati</taxon>
        <taxon>Thermodesulfobacteriota</taxon>
        <taxon>Desulfobacteria</taxon>
        <taxon>Desulfobacterales</taxon>
        <taxon>Desulfosarcinaceae</taxon>
        <taxon>Desulfosarcina</taxon>
    </lineage>
</organism>
<proteinExistence type="inferred from homology"/>
<dbReference type="EMBL" id="AP021879">
    <property type="protein sequence ID" value="BBO89298.1"/>
    <property type="molecule type" value="Genomic_DNA"/>
</dbReference>
<dbReference type="PANTHER" id="PTHR34139:SF1">
    <property type="entry name" value="RNASE MJ1380-RELATED"/>
    <property type="match status" value="1"/>
</dbReference>
<dbReference type="InterPro" id="IPR008201">
    <property type="entry name" value="HepT-like"/>
</dbReference>
<protein>
    <recommendedName>
        <fullName evidence="9">DUF86 domain-containing protein</fullName>
    </recommendedName>
</protein>
<keyword evidence="2" id="KW-1277">Toxin-antitoxin system</keyword>
<evidence type="ECO:0000256" key="2">
    <source>
        <dbReference type="ARBA" id="ARBA00022649"/>
    </source>
</evidence>
<keyword evidence="3" id="KW-0540">Nuclease</keyword>
<keyword evidence="4" id="KW-0547">Nucleotide-binding</keyword>
<sequence>MPRHNDAIPLLHMLSHAREAVDMIAGKDPESLPKERMLELALIRLVEIIGEAAGRVSQAGQEKYTEIPWREVIGMRNRLIHGYDSVDLAVLWDTIELDLPPLISQLEKILRK</sequence>